<name>A0A9P9ECH7_9PLEO</name>
<protein>
    <submittedName>
        <fullName evidence="2">Uncharacterized protein</fullName>
    </submittedName>
</protein>
<gene>
    <name evidence="2" type="ORF">B0J11DRAFT_575712</name>
</gene>
<keyword evidence="3" id="KW-1185">Reference proteome</keyword>
<feature type="region of interest" description="Disordered" evidence="1">
    <location>
        <begin position="1"/>
        <end position="42"/>
    </location>
</feature>
<accession>A0A9P9ECH7</accession>
<dbReference type="AlphaFoldDB" id="A0A9P9ECH7"/>
<proteinExistence type="predicted"/>
<dbReference type="EMBL" id="JAGMWT010000002">
    <property type="protein sequence ID" value="KAH7135103.1"/>
    <property type="molecule type" value="Genomic_DNA"/>
</dbReference>
<sequence length="105" mass="11543">MTSMGTMTTGTMTTFLVGPMLATEEEERRKEEEEAPASGTSHQVPDFCVLSRYIALVVVSLQPPSTIFMHACARAADTEVTHAPQEHDLFDKSANARLATRFLNL</sequence>
<evidence type="ECO:0000256" key="1">
    <source>
        <dbReference type="SAM" id="MobiDB-lite"/>
    </source>
</evidence>
<dbReference type="Proteomes" id="UP000700596">
    <property type="component" value="Unassembled WGS sequence"/>
</dbReference>
<evidence type="ECO:0000313" key="3">
    <source>
        <dbReference type="Proteomes" id="UP000700596"/>
    </source>
</evidence>
<evidence type="ECO:0000313" key="2">
    <source>
        <dbReference type="EMBL" id="KAH7135103.1"/>
    </source>
</evidence>
<reference evidence="2" key="1">
    <citation type="journal article" date="2021" name="Nat. Commun.">
        <title>Genetic determinants of endophytism in the Arabidopsis root mycobiome.</title>
        <authorList>
            <person name="Mesny F."/>
            <person name="Miyauchi S."/>
            <person name="Thiergart T."/>
            <person name="Pickel B."/>
            <person name="Atanasova L."/>
            <person name="Karlsson M."/>
            <person name="Huettel B."/>
            <person name="Barry K.W."/>
            <person name="Haridas S."/>
            <person name="Chen C."/>
            <person name="Bauer D."/>
            <person name="Andreopoulos W."/>
            <person name="Pangilinan J."/>
            <person name="LaButti K."/>
            <person name="Riley R."/>
            <person name="Lipzen A."/>
            <person name="Clum A."/>
            <person name="Drula E."/>
            <person name="Henrissat B."/>
            <person name="Kohler A."/>
            <person name="Grigoriev I.V."/>
            <person name="Martin F.M."/>
            <person name="Hacquard S."/>
        </authorList>
    </citation>
    <scope>NUCLEOTIDE SEQUENCE</scope>
    <source>
        <strain evidence="2">MPI-CAGE-CH-0243</strain>
    </source>
</reference>
<feature type="compositionally biased region" description="Low complexity" evidence="1">
    <location>
        <begin position="1"/>
        <end position="14"/>
    </location>
</feature>
<comment type="caution">
    <text evidence="2">The sequence shown here is derived from an EMBL/GenBank/DDBJ whole genome shotgun (WGS) entry which is preliminary data.</text>
</comment>
<organism evidence="2 3">
    <name type="scientific">Dendryphion nanum</name>
    <dbReference type="NCBI Taxonomy" id="256645"/>
    <lineage>
        <taxon>Eukaryota</taxon>
        <taxon>Fungi</taxon>
        <taxon>Dikarya</taxon>
        <taxon>Ascomycota</taxon>
        <taxon>Pezizomycotina</taxon>
        <taxon>Dothideomycetes</taxon>
        <taxon>Pleosporomycetidae</taxon>
        <taxon>Pleosporales</taxon>
        <taxon>Torulaceae</taxon>
        <taxon>Dendryphion</taxon>
    </lineage>
</organism>